<dbReference type="PANTHER" id="PTHR30543">
    <property type="entry name" value="CHROMATE REDUCTASE"/>
    <property type="match status" value="1"/>
</dbReference>
<dbReference type="Pfam" id="PF03358">
    <property type="entry name" value="FMN_red"/>
    <property type="match status" value="1"/>
</dbReference>
<dbReference type="AlphaFoldDB" id="A0A1S8DHX3"/>
<dbReference type="PANTHER" id="PTHR30543:SF31">
    <property type="entry name" value="NADPH-DEPENDENT AZOREDUCTASE AZR"/>
    <property type="match status" value="1"/>
</dbReference>
<name>A0A1S8DHX3_9GAMM</name>
<keyword evidence="1" id="KW-0285">Flavoprotein</keyword>
<reference evidence="3 4" key="1">
    <citation type="submission" date="2017-01" db="EMBL/GenBank/DDBJ databases">
        <title>Draft genome sequence of Pseudomonas pachastrellae type strain CCUG 46540T from a deep sea.</title>
        <authorList>
            <person name="Gomila M."/>
            <person name="Mulet M."/>
            <person name="Lalucat J."/>
            <person name="Garcia-Valdes E."/>
        </authorList>
    </citation>
    <scope>NUCLEOTIDE SEQUENCE [LARGE SCALE GENOMIC DNA]</scope>
    <source>
        <strain evidence="3 4">CCUG 46540</strain>
    </source>
</reference>
<protein>
    <submittedName>
        <fullName evidence="3">NADPH-dependent FMN reductase</fullName>
    </submittedName>
</protein>
<proteinExistence type="predicted"/>
<dbReference type="GO" id="GO:0010181">
    <property type="term" value="F:FMN binding"/>
    <property type="evidence" value="ECO:0007669"/>
    <property type="project" value="TreeGrafter"/>
</dbReference>
<dbReference type="EMBL" id="MUBC01000014">
    <property type="protein sequence ID" value="ONM44386.1"/>
    <property type="molecule type" value="Genomic_DNA"/>
</dbReference>
<dbReference type="GO" id="GO:0005829">
    <property type="term" value="C:cytosol"/>
    <property type="evidence" value="ECO:0007669"/>
    <property type="project" value="TreeGrafter"/>
</dbReference>
<accession>A0A1S8DHX3</accession>
<dbReference type="OrthoDB" id="5563352at2"/>
<dbReference type="GO" id="GO:0016655">
    <property type="term" value="F:oxidoreductase activity, acting on NAD(P)H, quinone or similar compound as acceptor"/>
    <property type="evidence" value="ECO:0007669"/>
    <property type="project" value="UniProtKB-ARBA"/>
</dbReference>
<dbReference type="STRING" id="254161.SAMN05216256_10616"/>
<evidence type="ECO:0000313" key="4">
    <source>
        <dbReference type="Proteomes" id="UP000242847"/>
    </source>
</evidence>
<feature type="domain" description="NADPH-dependent FMN reductase-like" evidence="2">
    <location>
        <begin position="5"/>
        <end position="142"/>
    </location>
</feature>
<evidence type="ECO:0000313" key="3">
    <source>
        <dbReference type="EMBL" id="ONM44386.1"/>
    </source>
</evidence>
<dbReference type="InterPro" id="IPR029039">
    <property type="entry name" value="Flavoprotein-like_sf"/>
</dbReference>
<sequence length="196" mass="21421">MSRHIALIAGSSQQSSQSAKVAHWLAASLQRQSCETSVIELGQQTLPLWPEADSKGVWPEISATLRSADALVVISPEWHGMASPALKNLFMYAGRAELAHKPALLVGVSGGQGGSYPLAELRASSYKNCRVCYLPEHLIVRNVEQVMNPGEPASEDDQRIRARADWAMGLLLDYTNALAPLHERHRSPPADWMNGM</sequence>
<gene>
    <name evidence="3" type="ORF">BXT89_08200</name>
</gene>
<evidence type="ECO:0000256" key="1">
    <source>
        <dbReference type="ARBA" id="ARBA00022643"/>
    </source>
</evidence>
<keyword evidence="1" id="KW-0288">FMN</keyword>
<dbReference type="InterPro" id="IPR050712">
    <property type="entry name" value="NAD(P)H-dep_reductase"/>
</dbReference>
<organism evidence="3 4">
    <name type="scientific">Halopseudomonas pachastrellae</name>
    <dbReference type="NCBI Taxonomy" id="254161"/>
    <lineage>
        <taxon>Bacteria</taxon>
        <taxon>Pseudomonadati</taxon>
        <taxon>Pseudomonadota</taxon>
        <taxon>Gammaproteobacteria</taxon>
        <taxon>Pseudomonadales</taxon>
        <taxon>Pseudomonadaceae</taxon>
        <taxon>Halopseudomonas</taxon>
    </lineage>
</organism>
<dbReference type="Gene3D" id="3.40.50.360">
    <property type="match status" value="1"/>
</dbReference>
<dbReference type="InterPro" id="IPR005025">
    <property type="entry name" value="FMN_Rdtase-like_dom"/>
</dbReference>
<dbReference type="RefSeq" id="WP_083726544.1">
    <property type="nucleotide sequence ID" value="NZ_FOUD01000006.1"/>
</dbReference>
<dbReference type="SUPFAM" id="SSF52218">
    <property type="entry name" value="Flavoproteins"/>
    <property type="match status" value="1"/>
</dbReference>
<dbReference type="Proteomes" id="UP000242847">
    <property type="component" value="Unassembled WGS sequence"/>
</dbReference>
<comment type="caution">
    <text evidence="3">The sequence shown here is derived from an EMBL/GenBank/DDBJ whole genome shotgun (WGS) entry which is preliminary data.</text>
</comment>
<keyword evidence="4" id="KW-1185">Reference proteome</keyword>
<evidence type="ECO:0000259" key="2">
    <source>
        <dbReference type="Pfam" id="PF03358"/>
    </source>
</evidence>